<dbReference type="Proteomes" id="UP000258667">
    <property type="component" value="Chromosome"/>
</dbReference>
<proteinExistence type="predicted"/>
<accession>A0ABM6YGA3</accession>
<organism evidence="1 2">
    <name type="scientific">Rickettsia japonica</name>
    <dbReference type="NCBI Taxonomy" id="35790"/>
    <lineage>
        <taxon>Bacteria</taxon>
        <taxon>Pseudomonadati</taxon>
        <taxon>Pseudomonadota</taxon>
        <taxon>Alphaproteobacteria</taxon>
        <taxon>Rickettsiales</taxon>
        <taxon>Rickettsiaceae</taxon>
        <taxon>Rickettsieae</taxon>
        <taxon>Rickettsia</taxon>
        <taxon>spotted fever group</taxon>
    </lineage>
</organism>
<reference evidence="1 2" key="1">
    <citation type="submission" date="2018-08" db="EMBL/GenBank/DDBJ databases">
        <title>Complete genomic DNA sequence of Rickettsia japonica in China.</title>
        <authorList>
            <person name="Lu Q."/>
            <person name="Li C."/>
        </authorList>
    </citation>
    <scope>NUCLEOTIDE SEQUENCE [LARGE SCALE GENOMIC DNA]</scope>
    <source>
        <strain evidence="1 2">LA4/2015</strain>
    </source>
</reference>
<gene>
    <name evidence="1" type="ORF">D0Z68_03520</name>
</gene>
<evidence type="ECO:0000313" key="1">
    <source>
        <dbReference type="EMBL" id="AXU06514.1"/>
    </source>
</evidence>
<dbReference type="EMBL" id="CP032049">
    <property type="protein sequence ID" value="AXU06514.1"/>
    <property type="molecule type" value="Genomic_DNA"/>
</dbReference>
<sequence length="50" mass="5941">MFLFYFDVIPRLGRVIQSFLNFLMDTVVKPRYDTELVFRAIQQGQCLHSS</sequence>
<name>A0ABM6YGA3_RICJA</name>
<protein>
    <submittedName>
        <fullName evidence="1">Palindromic element RPE4 domain-containing protein</fullName>
    </submittedName>
</protein>
<dbReference type="InterPro" id="IPR022439">
    <property type="entry name" value="RPE4"/>
</dbReference>
<keyword evidence="2" id="KW-1185">Reference proteome</keyword>
<dbReference type="NCBIfam" id="TIGR03777">
    <property type="entry name" value="RPE4"/>
    <property type="match status" value="1"/>
</dbReference>
<evidence type="ECO:0000313" key="2">
    <source>
        <dbReference type="Proteomes" id="UP000258667"/>
    </source>
</evidence>